<evidence type="ECO:0000313" key="9">
    <source>
        <dbReference type="EMBL" id="QHQ61181.1"/>
    </source>
</evidence>
<keyword evidence="4" id="KW-0378">Hydrolase</keyword>
<dbReference type="Gene3D" id="3.40.50.850">
    <property type="entry name" value="Isochorismatase-like"/>
    <property type="match status" value="1"/>
</dbReference>
<dbReference type="GO" id="GO:0008936">
    <property type="term" value="F:nicotinamidase activity"/>
    <property type="evidence" value="ECO:0007669"/>
    <property type="project" value="UniProtKB-EC"/>
</dbReference>
<evidence type="ECO:0000256" key="3">
    <source>
        <dbReference type="ARBA" id="ARBA00022723"/>
    </source>
</evidence>
<dbReference type="EC" id="3.5.1.19" evidence="6"/>
<evidence type="ECO:0000259" key="8">
    <source>
        <dbReference type="Pfam" id="PF00857"/>
    </source>
</evidence>
<keyword evidence="3" id="KW-0479">Metal-binding</keyword>
<dbReference type="KEGG" id="anr:Ana3638_10685"/>
<dbReference type="PANTHER" id="PTHR11080:SF2">
    <property type="entry name" value="LD05707P"/>
    <property type="match status" value="1"/>
</dbReference>
<comment type="similarity">
    <text evidence="1">Belongs to the isochorismatase family.</text>
</comment>
<dbReference type="Proteomes" id="UP000464314">
    <property type="component" value="Chromosome"/>
</dbReference>
<evidence type="ECO:0000256" key="7">
    <source>
        <dbReference type="ARBA" id="ARBA00043224"/>
    </source>
</evidence>
<evidence type="ECO:0000256" key="6">
    <source>
        <dbReference type="ARBA" id="ARBA00039017"/>
    </source>
</evidence>
<protein>
    <recommendedName>
        <fullName evidence="6">nicotinamidase</fullName>
        <ecNumber evidence="6">3.5.1.19</ecNumber>
    </recommendedName>
    <alternativeName>
        <fullName evidence="7">Nicotinamide deamidase</fullName>
    </alternativeName>
</protein>
<evidence type="ECO:0000256" key="5">
    <source>
        <dbReference type="ARBA" id="ARBA00037900"/>
    </source>
</evidence>
<dbReference type="GO" id="GO:0019363">
    <property type="term" value="P:pyridine nucleotide biosynthetic process"/>
    <property type="evidence" value="ECO:0007669"/>
    <property type="project" value="UniProtKB-KW"/>
</dbReference>
<dbReference type="CDD" id="cd00431">
    <property type="entry name" value="cysteine_hydrolases"/>
    <property type="match status" value="1"/>
</dbReference>
<dbReference type="Pfam" id="PF00857">
    <property type="entry name" value="Isochorismatase"/>
    <property type="match status" value="1"/>
</dbReference>
<keyword evidence="10" id="KW-1185">Reference proteome</keyword>
<dbReference type="InterPro" id="IPR036380">
    <property type="entry name" value="Isochorismatase-like_sf"/>
</dbReference>
<accession>A0A6P1TMN5</accession>
<proteinExistence type="inferred from homology"/>
<evidence type="ECO:0000256" key="4">
    <source>
        <dbReference type="ARBA" id="ARBA00022801"/>
    </source>
</evidence>
<dbReference type="AlphaFoldDB" id="A0A6P1TMN5"/>
<dbReference type="GO" id="GO:0046872">
    <property type="term" value="F:metal ion binding"/>
    <property type="evidence" value="ECO:0007669"/>
    <property type="project" value="UniProtKB-KW"/>
</dbReference>
<dbReference type="EMBL" id="CP048000">
    <property type="protein sequence ID" value="QHQ61181.1"/>
    <property type="molecule type" value="Genomic_DNA"/>
</dbReference>
<evidence type="ECO:0000256" key="1">
    <source>
        <dbReference type="ARBA" id="ARBA00006336"/>
    </source>
</evidence>
<keyword evidence="2" id="KW-0662">Pyridine nucleotide biosynthesis</keyword>
<dbReference type="PANTHER" id="PTHR11080">
    <property type="entry name" value="PYRAZINAMIDASE/NICOTINAMIDASE"/>
    <property type="match status" value="1"/>
</dbReference>
<organism evidence="9 10">
    <name type="scientific">Anaerocolumna sedimenticola</name>
    <dbReference type="NCBI Taxonomy" id="2696063"/>
    <lineage>
        <taxon>Bacteria</taxon>
        <taxon>Bacillati</taxon>
        <taxon>Bacillota</taxon>
        <taxon>Clostridia</taxon>
        <taxon>Lachnospirales</taxon>
        <taxon>Lachnospiraceae</taxon>
        <taxon>Anaerocolumna</taxon>
    </lineage>
</organism>
<dbReference type="RefSeq" id="WP_161838008.1">
    <property type="nucleotide sequence ID" value="NZ_CP048000.1"/>
</dbReference>
<gene>
    <name evidence="9" type="ORF">Ana3638_10685</name>
</gene>
<evidence type="ECO:0000313" key="10">
    <source>
        <dbReference type="Proteomes" id="UP000464314"/>
    </source>
</evidence>
<dbReference type="SUPFAM" id="SSF52499">
    <property type="entry name" value="Isochorismatase-like hydrolases"/>
    <property type="match status" value="1"/>
</dbReference>
<evidence type="ECO:0000256" key="2">
    <source>
        <dbReference type="ARBA" id="ARBA00022642"/>
    </source>
</evidence>
<sequence>MNKLLVVIDMQNDFICGTLGTKEAVQIVDKVVNKIKEYELNGDPIIFTKDTHFDNYLDTQEGKNLPVKHCITKTGGWELDSKILKATNLSNYKIYEKVTFGSSELAKDLMNGVYDTVSQIELIGICTDICVISNAILIKTFLPEVPVTVDASCCAGVTKESHENALKAMKMCQINILNEKG</sequence>
<dbReference type="InterPro" id="IPR052347">
    <property type="entry name" value="Isochorismatase_Nicotinamidase"/>
</dbReference>
<feature type="domain" description="Isochorismatase-like" evidence="8">
    <location>
        <begin position="4"/>
        <end position="172"/>
    </location>
</feature>
<comment type="pathway">
    <text evidence="5">Cofactor biosynthesis; nicotinate biosynthesis; nicotinate from nicotinamide: step 1/1.</text>
</comment>
<dbReference type="InterPro" id="IPR000868">
    <property type="entry name" value="Isochorismatase-like_dom"/>
</dbReference>
<name>A0A6P1TMN5_9FIRM</name>
<reference evidence="9 10" key="1">
    <citation type="submission" date="2020-01" db="EMBL/GenBank/DDBJ databases">
        <title>Genome analysis of Anaerocolumna sp. CBA3638.</title>
        <authorList>
            <person name="Kim J."/>
            <person name="Roh S.W."/>
        </authorList>
    </citation>
    <scope>NUCLEOTIDE SEQUENCE [LARGE SCALE GENOMIC DNA]</scope>
    <source>
        <strain evidence="9 10">CBA3638</strain>
    </source>
</reference>